<sequence>MAYTDDAVLSKLSALNESHDSIATTAQWIMFHRRHASQTVHLWLTKLRDLPSAKRLNMIYLANAQPCLAHPNCIWIYNLVVYVLLTQFPSIEVTQQSKARHKDDFLNAFTPFIADATAVAYKGATADVQSKLRRVVDVWKERGIFDREVLLDLEAKLAEIDKTRPAANVGGFGGPMFSSAASASSIPPELAPLVAPQQAVTKSLQPMKSALNSANTEYERLTDPAATTAALPVRAARLNGLLKSLANAEGAVTECIRARRELLRSLEKVLATNREALDLEEQFMRELSGRRTEIEQKKQSVELAIISGLPAHNQEQSAGDRTSGSPVPEPERPQVEALTPPHVQDHVGDMYDQAATASEPHNGQPNSVPFHSNAVPMNTQSPFATSAPGIEILSNLASQYQAVPLNGSSKKRKIEASEDFPDLGGDDGIDAEVKEMLRKDSHGS</sequence>
<dbReference type="Proteomes" id="UP001302812">
    <property type="component" value="Unassembled WGS sequence"/>
</dbReference>
<dbReference type="InterPro" id="IPR008942">
    <property type="entry name" value="ENTH_VHS"/>
</dbReference>
<keyword evidence="4" id="KW-1185">Reference proteome</keyword>
<name>A0AAN6TI65_9PEZI</name>
<feature type="region of interest" description="Disordered" evidence="1">
    <location>
        <begin position="405"/>
        <end position="429"/>
    </location>
</feature>
<dbReference type="Pfam" id="PF04818">
    <property type="entry name" value="CID"/>
    <property type="match status" value="2"/>
</dbReference>
<feature type="domain" description="CID" evidence="2">
    <location>
        <begin position="1"/>
        <end position="161"/>
    </location>
</feature>
<dbReference type="InterPro" id="IPR047883">
    <property type="entry name" value="Rtt103-like_CID"/>
</dbReference>
<feature type="region of interest" description="Disordered" evidence="1">
    <location>
        <begin position="309"/>
        <end position="335"/>
    </location>
</feature>
<dbReference type="RefSeq" id="XP_064672502.1">
    <property type="nucleotide sequence ID" value="XM_064811284.1"/>
</dbReference>
<evidence type="ECO:0000256" key="1">
    <source>
        <dbReference type="SAM" id="MobiDB-lite"/>
    </source>
</evidence>
<accession>A0AAN6TI65</accession>
<evidence type="ECO:0000313" key="3">
    <source>
        <dbReference type="EMBL" id="KAK4114932.1"/>
    </source>
</evidence>
<comment type="caution">
    <text evidence="3">The sequence shown here is derived from an EMBL/GenBank/DDBJ whole genome shotgun (WGS) entry which is preliminary data.</text>
</comment>
<protein>
    <recommendedName>
        <fullName evidence="2">CID domain-containing protein</fullName>
    </recommendedName>
</protein>
<organism evidence="3 4">
    <name type="scientific">Canariomyces notabilis</name>
    <dbReference type="NCBI Taxonomy" id="2074819"/>
    <lineage>
        <taxon>Eukaryota</taxon>
        <taxon>Fungi</taxon>
        <taxon>Dikarya</taxon>
        <taxon>Ascomycota</taxon>
        <taxon>Pezizomycotina</taxon>
        <taxon>Sordariomycetes</taxon>
        <taxon>Sordariomycetidae</taxon>
        <taxon>Sordariales</taxon>
        <taxon>Chaetomiaceae</taxon>
        <taxon>Canariomyces</taxon>
    </lineage>
</organism>
<dbReference type="PROSITE" id="PS51391">
    <property type="entry name" value="CID"/>
    <property type="match status" value="1"/>
</dbReference>
<dbReference type="GO" id="GO:0031124">
    <property type="term" value="P:mRNA 3'-end processing"/>
    <property type="evidence" value="ECO:0007669"/>
    <property type="project" value="InterPro"/>
</dbReference>
<reference evidence="3" key="2">
    <citation type="submission" date="2023-05" db="EMBL/GenBank/DDBJ databases">
        <authorList>
            <consortium name="Lawrence Berkeley National Laboratory"/>
            <person name="Steindorff A."/>
            <person name="Hensen N."/>
            <person name="Bonometti L."/>
            <person name="Westerberg I."/>
            <person name="Brannstrom I.O."/>
            <person name="Guillou S."/>
            <person name="Cros-Aarteil S."/>
            <person name="Calhoun S."/>
            <person name="Haridas S."/>
            <person name="Kuo A."/>
            <person name="Mondo S."/>
            <person name="Pangilinan J."/>
            <person name="Riley R."/>
            <person name="Labutti K."/>
            <person name="Andreopoulos B."/>
            <person name="Lipzen A."/>
            <person name="Chen C."/>
            <person name="Yanf M."/>
            <person name="Daum C."/>
            <person name="Ng V."/>
            <person name="Clum A."/>
            <person name="Ohm R."/>
            <person name="Martin F."/>
            <person name="Silar P."/>
            <person name="Natvig D."/>
            <person name="Lalanne C."/>
            <person name="Gautier V."/>
            <person name="Ament-Velasquez S.L."/>
            <person name="Kruys A."/>
            <person name="Hutchinson M.I."/>
            <person name="Powell A.J."/>
            <person name="Barry K."/>
            <person name="Miller A.N."/>
            <person name="Grigoriev I.V."/>
            <person name="Debuchy R."/>
            <person name="Gladieux P."/>
            <person name="Thoren M.H."/>
            <person name="Johannesson H."/>
        </authorList>
    </citation>
    <scope>NUCLEOTIDE SEQUENCE</scope>
    <source>
        <strain evidence="3">CBS 508.74</strain>
    </source>
</reference>
<dbReference type="PANTHER" id="PTHR12460:SF0">
    <property type="entry name" value="CID DOMAIN-CONTAINING PROTEIN-RELATED"/>
    <property type="match status" value="1"/>
</dbReference>
<proteinExistence type="predicted"/>
<feature type="compositionally biased region" description="Acidic residues" evidence="1">
    <location>
        <begin position="417"/>
        <end position="429"/>
    </location>
</feature>
<dbReference type="EMBL" id="MU853336">
    <property type="protein sequence ID" value="KAK4114932.1"/>
    <property type="molecule type" value="Genomic_DNA"/>
</dbReference>
<dbReference type="SMART" id="SM00582">
    <property type="entry name" value="RPR"/>
    <property type="match status" value="1"/>
</dbReference>
<gene>
    <name evidence="3" type="ORF">N656DRAFT_705608</name>
</gene>
<dbReference type="AlphaFoldDB" id="A0AAN6TI65"/>
<dbReference type="CDD" id="cd17003">
    <property type="entry name" value="CID_Rtt103"/>
    <property type="match status" value="1"/>
</dbReference>
<evidence type="ECO:0000259" key="2">
    <source>
        <dbReference type="PROSITE" id="PS51391"/>
    </source>
</evidence>
<reference evidence="3" key="1">
    <citation type="journal article" date="2023" name="Mol. Phylogenet. Evol.">
        <title>Genome-scale phylogeny and comparative genomics of the fungal order Sordariales.</title>
        <authorList>
            <person name="Hensen N."/>
            <person name="Bonometti L."/>
            <person name="Westerberg I."/>
            <person name="Brannstrom I.O."/>
            <person name="Guillou S."/>
            <person name="Cros-Aarteil S."/>
            <person name="Calhoun S."/>
            <person name="Haridas S."/>
            <person name="Kuo A."/>
            <person name="Mondo S."/>
            <person name="Pangilinan J."/>
            <person name="Riley R."/>
            <person name="LaButti K."/>
            <person name="Andreopoulos B."/>
            <person name="Lipzen A."/>
            <person name="Chen C."/>
            <person name="Yan M."/>
            <person name="Daum C."/>
            <person name="Ng V."/>
            <person name="Clum A."/>
            <person name="Steindorff A."/>
            <person name="Ohm R.A."/>
            <person name="Martin F."/>
            <person name="Silar P."/>
            <person name="Natvig D.O."/>
            <person name="Lalanne C."/>
            <person name="Gautier V."/>
            <person name="Ament-Velasquez S.L."/>
            <person name="Kruys A."/>
            <person name="Hutchinson M.I."/>
            <person name="Powell A.J."/>
            <person name="Barry K."/>
            <person name="Miller A.N."/>
            <person name="Grigoriev I.V."/>
            <person name="Debuchy R."/>
            <person name="Gladieux P."/>
            <person name="Hiltunen Thoren M."/>
            <person name="Johannesson H."/>
        </authorList>
    </citation>
    <scope>NUCLEOTIDE SEQUENCE</scope>
    <source>
        <strain evidence="3">CBS 508.74</strain>
    </source>
</reference>
<dbReference type="PANTHER" id="PTHR12460">
    <property type="entry name" value="CYCLIN-DEPENDENT KINASE INHIBITOR-RELATED PROTEIN"/>
    <property type="match status" value="1"/>
</dbReference>
<feature type="compositionally biased region" description="Polar residues" evidence="1">
    <location>
        <begin position="313"/>
        <end position="325"/>
    </location>
</feature>
<dbReference type="GeneID" id="89935409"/>
<dbReference type="GO" id="GO:0099122">
    <property type="term" value="F:RNA polymerase II C-terminal domain binding"/>
    <property type="evidence" value="ECO:0007669"/>
    <property type="project" value="InterPro"/>
</dbReference>
<evidence type="ECO:0000313" key="4">
    <source>
        <dbReference type="Proteomes" id="UP001302812"/>
    </source>
</evidence>
<dbReference type="Gene3D" id="1.25.40.90">
    <property type="match status" value="1"/>
</dbReference>
<dbReference type="SUPFAM" id="SSF48464">
    <property type="entry name" value="ENTH/VHS domain"/>
    <property type="match status" value="1"/>
</dbReference>
<dbReference type="InterPro" id="IPR006569">
    <property type="entry name" value="CID_dom"/>
</dbReference>